<dbReference type="AlphaFoldDB" id="A0A382TN73"/>
<dbReference type="EMBL" id="UINC01137911">
    <property type="protein sequence ID" value="SVD23534.1"/>
    <property type="molecule type" value="Genomic_DNA"/>
</dbReference>
<protein>
    <submittedName>
        <fullName evidence="1">Uncharacterized protein</fullName>
    </submittedName>
</protein>
<sequence>NQQRLILHILMQNVLQRPKSI</sequence>
<gene>
    <name evidence="1" type="ORF">METZ01_LOCUS376388</name>
</gene>
<name>A0A382TN73_9ZZZZ</name>
<proteinExistence type="predicted"/>
<accession>A0A382TN73</accession>
<reference evidence="1" key="1">
    <citation type="submission" date="2018-05" db="EMBL/GenBank/DDBJ databases">
        <authorList>
            <person name="Lanie J.A."/>
            <person name="Ng W.-L."/>
            <person name="Kazmierczak K.M."/>
            <person name="Andrzejewski T.M."/>
            <person name="Davidsen T.M."/>
            <person name="Wayne K.J."/>
            <person name="Tettelin H."/>
            <person name="Glass J.I."/>
            <person name="Rusch D."/>
            <person name="Podicherti R."/>
            <person name="Tsui H.-C.T."/>
            <person name="Winkler M.E."/>
        </authorList>
    </citation>
    <scope>NUCLEOTIDE SEQUENCE</scope>
</reference>
<evidence type="ECO:0000313" key="1">
    <source>
        <dbReference type="EMBL" id="SVD23534.1"/>
    </source>
</evidence>
<organism evidence="1">
    <name type="scientific">marine metagenome</name>
    <dbReference type="NCBI Taxonomy" id="408172"/>
    <lineage>
        <taxon>unclassified sequences</taxon>
        <taxon>metagenomes</taxon>
        <taxon>ecological metagenomes</taxon>
    </lineage>
</organism>
<feature type="non-terminal residue" evidence="1">
    <location>
        <position position="1"/>
    </location>
</feature>